<dbReference type="InterPro" id="IPR010987">
    <property type="entry name" value="Glutathione-S-Trfase_C-like"/>
</dbReference>
<dbReference type="Pfam" id="PF00043">
    <property type="entry name" value="GST_C"/>
    <property type="match status" value="1"/>
</dbReference>
<dbReference type="OrthoDB" id="3632709at2759"/>
<dbReference type="GO" id="GO:0016034">
    <property type="term" value="F:maleylacetoacetate isomerase activity"/>
    <property type="evidence" value="ECO:0007669"/>
    <property type="project" value="TreeGrafter"/>
</dbReference>
<dbReference type="PROSITE" id="PS50405">
    <property type="entry name" value="GST_CTER"/>
    <property type="match status" value="1"/>
</dbReference>
<dbReference type="Pfam" id="PF13409">
    <property type="entry name" value="GST_N_2"/>
    <property type="match status" value="1"/>
</dbReference>
<dbReference type="InterPro" id="IPR004045">
    <property type="entry name" value="Glutathione_S-Trfase_N"/>
</dbReference>
<accession>A0A8H6VD64</accession>
<keyword evidence="4" id="KW-0413">Isomerase</keyword>
<gene>
    <name evidence="4" type="ORF">HII31_12327</name>
</gene>
<name>A0A8H6VD64_9PEZI</name>
<dbReference type="Gene3D" id="3.40.30.10">
    <property type="entry name" value="Glutaredoxin"/>
    <property type="match status" value="1"/>
</dbReference>
<dbReference type="InterPro" id="IPR005955">
    <property type="entry name" value="GST_Zeta"/>
</dbReference>
<dbReference type="Gene3D" id="1.20.1050.10">
    <property type="match status" value="1"/>
</dbReference>
<dbReference type="NCBIfam" id="TIGR01262">
    <property type="entry name" value="maiA"/>
    <property type="match status" value="1"/>
</dbReference>
<evidence type="ECO:0000313" key="5">
    <source>
        <dbReference type="Proteomes" id="UP000660729"/>
    </source>
</evidence>
<feature type="domain" description="GST C-terminal" evidence="3">
    <location>
        <begin position="91"/>
        <end position="213"/>
    </location>
</feature>
<dbReference type="SFLD" id="SFLDS00019">
    <property type="entry name" value="Glutathione_Transferase_(cytos"/>
    <property type="match status" value="1"/>
</dbReference>
<organism evidence="4 5">
    <name type="scientific">Pseudocercospora fuligena</name>
    <dbReference type="NCBI Taxonomy" id="685502"/>
    <lineage>
        <taxon>Eukaryota</taxon>
        <taxon>Fungi</taxon>
        <taxon>Dikarya</taxon>
        <taxon>Ascomycota</taxon>
        <taxon>Pezizomycotina</taxon>
        <taxon>Dothideomycetes</taxon>
        <taxon>Dothideomycetidae</taxon>
        <taxon>Mycosphaerellales</taxon>
        <taxon>Mycosphaerellaceae</taxon>
        <taxon>Pseudocercospora</taxon>
    </lineage>
</organism>
<dbReference type="GO" id="GO:0006559">
    <property type="term" value="P:L-phenylalanine catabolic process"/>
    <property type="evidence" value="ECO:0007669"/>
    <property type="project" value="TreeGrafter"/>
</dbReference>
<keyword evidence="5" id="KW-1185">Reference proteome</keyword>
<evidence type="ECO:0000259" key="2">
    <source>
        <dbReference type="PROSITE" id="PS50404"/>
    </source>
</evidence>
<dbReference type="PROSITE" id="PS50404">
    <property type="entry name" value="GST_NTER"/>
    <property type="match status" value="1"/>
</dbReference>
<evidence type="ECO:0000256" key="1">
    <source>
        <dbReference type="ARBA" id="ARBA00010007"/>
    </source>
</evidence>
<proteinExistence type="inferred from homology"/>
<reference evidence="4" key="1">
    <citation type="submission" date="2020-04" db="EMBL/GenBank/DDBJ databases">
        <title>Draft genome resource of the tomato pathogen Pseudocercospora fuligena.</title>
        <authorList>
            <person name="Zaccaron A."/>
        </authorList>
    </citation>
    <scope>NUCLEOTIDE SEQUENCE</scope>
    <source>
        <strain evidence="4">PF001</strain>
    </source>
</reference>
<dbReference type="SUPFAM" id="SSF47616">
    <property type="entry name" value="GST C-terminal domain-like"/>
    <property type="match status" value="1"/>
</dbReference>
<comment type="caution">
    <text evidence="4">The sequence shown here is derived from an EMBL/GenBank/DDBJ whole genome shotgun (WGS) entry which is preliminary data.</text>
</comment>
<evidence type="ECO:0000259" key="3">
    <source>
        <dbReference type="PROSITE" id="PS50405"/>
    </source>
</evidence>
<dbReference type="GO" id="GO:0006749">
    <property type="term" value="P:glutathione metabolic process"/>
    <property type="evidence" value="ECO:0007669"/>
    <property type="project" value="TreeGrafter"/>
</dbReference>
<dbReference type="InterPro" id="IPR036249">
    <property type="entry name" value="Thioredoxin-like_sf"/>
</dbReference>
<dbReference type="GO" id="GO:0004364">
    <property type="term" value="F:glutathione transferase activity"/>
    <property type="evidence" value="ECO:0007669"/>
    <property type="project" value="TreeGrafter"/>
</dbReference>
<comment type="similarity">
    <text evidence="1">Belongs to the GST superfamily. Zeta family.</text>
</comment>
<dbReference type="InterPro" id="IPR036282">
    <property type="entry name" value="Glutathione-S-Trfase_C_sf"/>
</dbReference>
<dbReference type="Proteomes" id="UP000660729">
    <property type="component" value="Unassembled WGS sequence"/>
</dbReference>
<protein>
    <submittedName>
        <fullName evidence="4">Maleylacetoacetate isomerase</fullName>
    </submittedName>
</protein>
<dbReference type="AlphaFoldDB" id="A0A8H6VD64"/>
<evidence type="ECO:0000313" key="4">
    <source>
        <dbReference type="EMBL" id="KAF7186252.1"/>
    </source>
</evidence>
<feature type="domain" description="GST N-terminal" evidence="2">
    <location>
        <begin position="3"/>
        <end position="86"/>
    </location>
</feature>
<dbReference type="InterPro" id="IPR040079">
    <property type="entry name" value="Glutathione_S-Trfase"/>
</dbReference>
<dbReference type="PANTHER" id="PTHR42673">
    <property type="entry name" value="MALEYLACETOACETATE ISOMERASE"/>
    <property type="match status" value="1"/>
</dbReference>
<dbReference type="SUPFAM" id="SSF52833">
    <property type="entry name" value="Thioredoxin-like"/>
    <property type="match status" value="1"/>
</dbReference>
<dbReference type="GO" id="GO:0005739">
    <property type="term" value="C:mitochondrion"/>
    <property type="evidence" value="ECO:0007669"/>
    <property type="project" value="TreeGrafter"/>
</dbReference>
<dbReference type="PANTHER" id="PTHR42673:SF4">
    <property type="entry name" value="MALEYLACETOACETATE ISOMERASE"/>
    <property type="match status" value="1"/>
</dbReference>
<dbReference type="SFLD" id="SFLDG00358">
    <property type="entry name" value="Main_(cytGST)"/>
    <property type="match status" value="1"/>
</dbReference>
<dbReference type="InterPro" id="IPR004046">
    <property type="entry name" value="GST_C"/>
</dbReference>
<dbReference type="EMBL" id="JABCIY010000258">
    <property type="protein sequence ID" value="KAF7186252.1"/>
    <property type="molecule type" value="Genomic_DNA"/>
</dbReference>
<sequence>MANPYMLHTNWRSTCSSRLRIALNLKHIPYKPIYVNLDSNEQGRESYLALNPSGTVPCLQNQDGKVLITQSLAAIEYLDEVHPDSRLLPLDPEEKALVRSMAYILAIDIQPLTSTRVGKDVVALGGSAKEWSRKAYEKGLGVFEARLAEDGNYSCGNYVTMADVCLVAAVWKALMLEVEVEVMFPRIWRVYLRMMEMREVREAHWREQEDCPASVLV</sequence>